<proteinExistence type="inferred from homology"/>
<dbReference type="AlphaFoldDB" id="A0A336N727"/>
<evidence type="ECO:0000256" key="11">
    <source>
        <dbReference type="ARBA" id="ARBA00047715"/>
    </source>
</evidence>
<evidence type="ECO:0000256" key="10">
    <source>
        <dbReference type="ARBA" id="ARBA00033381"/>
    </source>
</evidence>
<feature type="domain" description="Aminotransferase class I/classII large" evidence="13">
    <location>
        <begin position="39"/>
        <end position="384"/>
    </location>
</feature>
<comment type="pathway">
    <text evidence="2">Cofactor biosynthesis; biotin biosynthesis.</text>
</comment>
<evidence type="ECO:0000256" key="7">
    <source>
        <dbReference type="ARBA" id="ARBA00022756"/>
    </source>
</evidence>
<evidence type="ECO:0000256" key="1">
    <source>
        <dbReference type="ARBA" id="ARBA00001933"/>
    </source>
</evidence>
<dbReference type="RefSeq" id="WP_005704525.1">
    <property type="nucleotide sequence ID" value="NZ_MAQF01000032.1"/>
</dbReference>
<dbReference type="SUPFAM" id="SSF53383">
    <property type="entry name" value="PLP-dependent transferases"/>
    <property type="match status" value="1"/>
</dbReference>
<dbReference type="GeneID" id="49636634"/>
<dbReference type="PANTHER" id="PTHR13693">
    <property type="entry name" value="CLASS II AMINOTRANSFERASE/8-AMINO-7-OXONONANOATE SYNTHASE"/>
    <property type="match status" value="1"/>
</dbReference>
<dbReference type="InterPro" id="IPR001917">
    <property type="entry name" value="Aminotrans_II_pyridoxalP_BS"/>
</dbReference>
<evidence type="ECO:0000256" key="4">
    <source>
        <dbReference type="ARBA" id="ARBA00011738"/>
    </source>
</evidence>
<dbReference type="InterPro" id="IPR050087">
    <property type="entry name" value="AON_synthase_class-II"/>
</dbReference>
<protein>
    <recommendedName>
        <fullName evidence="5">8-amino-7-oxononanoate synthase</fullName>
        <ecNumber evidence="5">2.3.1.47</ecNumber>
    </recommendedName>
    <alternativeName>
        <fullName evidence="9">7-keto-8-amino-pelargonic acid synthase</fullName>
    </alternativeName>
    <alternativeName>
        <fullName evidence="10">8-amino-7-ketopelargonate synthase</fullName>
    </alternativeName>
</protein>
<evidence type="ECO:0000256" key="8">
    <source>
        <dbReference type="ARBA" id="ARBA00022898"/>
    </source>
</evidence>
<evidence type="ECO:0000256" key="5">
    <source>
        <dbReference type="ARBA" id="ARBA00013187"/>
    </source>
</evidence>
<dbReference type="Gene3D" id="3.40.640.10">
    <property type="entry name" value="Type I PLP-dependent aspartate aminotransferase-like (Major domain)"/>
    <property type="match status" value="1"/>
</dbReference>
<dbReference type="InterPro" id="IPR015424">
    <property type="entry name" value="PyrdxlP-dep_Trfase"/>
</dbReference>
<evidence type="ECO:0000256" key="3">
    <source>
        <dbReference type="ARBA" id="ARBA00010008"/>
    </source>
</evidence>
<dbReference type="GO" id="GO:0030170">
    <property type="term" value="F:pyridoxal phosphate binding"/>
    <property type="evidence" value="ECO:0007669"/>
    <property type="project" value="InterPro"/>
</dbReference>
<dbReference type="PROSITE" id="PS00599">
    <property type="entry name" value="AA_TRANSFER_CLASS_2"/>
    <property type="match status" value="1"/>
</dbReference>
<evidence type="ECO:0000256" key="6">
    <source>
        <dbReference type="ARBA" id="ARBA00022679"/>
    </source>
</evidence>
<evidence type="ECO:0000256" key="2">
    <source>
        <dbReference type="ARBA" id="ARBA00004746"/>
    </source>
</evidence>
<sequence>MSKSDYFAAQLEKLRQKEQYRRFPQIVHKGNFVEQNGRSMLNLASNDYLGLANDDALQQAFLEKLAEKRPHFTSSSSRLLTGNFPEYESLEQQMAEAFQREACLLFNSGYHANIGILPAVANKQTLIVADKLVHASIIDGIRLSDAPFVRYRHNDYAHLHEILQKQHLNYERIIVVTESLFSMDGDFADLPQLVAFKRQFGNVMLYVDEAHGIGVYGEQGLGVAEQMNCLPYIDFLVGTFGKALASMGAYVVCDQVIKDYLINTMRPLIFSTALPPFNVAWTEFLFEKRPHFQAKRQHLMQLSARLRHIVAEKLNMPMPSESHIVPFILGDNQRTVQTAQRLQQQGYYCLPIRPPTVPVGTSRIRLSLTADITHDELEQFIEQLFLCNIN</sequence>
<dbReference type="InterPro" id="IPR015422">
    <property type="entry name" value="PyrdxlP-dep_Trfase_small"/>
</dbReference>
<evidence type="ECO:0000313" key="15">
    <source>
        <dbReference type="Proteomes" id="UP000253728"/>
    </source>
</evidence>
<organism evidence="14 15">
    <name type="scientific">Aggregatibacter aphrophilus</name>
    <name type="common">Haemophilus aphrophilus</name>
    <dbReference type="NCBI Taxonomy" id="732"/>
    <lineage>
        <taxon>Bacteria</taxon>
        <taxon>Pseudomonadati</taxon>
        <taxon>Pseudomonadota</taxon>
        <taxon>Gammaproteobacteria</taxon>
        <taxon>Pasteurellales</taxon>
        <taxon>Pasteurellaceae</taxon>
        <taxon>Aggregatibacter</taxon>
    </lineage>
</organism>
<dbReference type="Pfam" id="PF00155">
    <property type="entry name" value="Aminotran_1_2"/>
    <property type="match status" value="1"/>
</dbReference>
<keyword evidence="14" id="KW-0012">Acyltransferase</keyword>
<comment type="subunit">
    <text evidence="4">Homodimer.</text>
</comment>
<dbReference type="InterPro" id="IPR015421">
    <property type="entry name" value="PyrdxlP-dep_Trfase_major"/>
</dbReference>
<keyword evidence="6 14" id="KW-0808">Transferase</keyword>
<dbReference type="InterPro" id="IPR004839">
    <property type="entry name" value="Aminotransferase_I/II_large"/>
</dbReference>
<dbReference type="EMBL" id="UFSP01000001">
    <property type="protein sequence ID" value="SSY93910.1"/>
    <property type="molecule type" value="Genomic_DNA"/>
</dbReference>
<keyword evidence="7" id="KW-0093">Biotin biosynthesis</keyword>
<evidence type="ECO:0000313" key="14">
    <source>
        <dbReference type="EMBL" id="SSY93910.1"/>
    </source>
</evidence>
<evidence type="ECO:0000256" key="12">
    <source>
        <dbReference type="RuleBase" id="RU003693"/>
    </source>
</evidence>
<name>A0A336N727_AGGAP</name>
<comment type="catalytic activity">
    <reaction evidence="11">
        <text>6-carboxyhexanoyl-[ACP] + L-alanine + H(+) = (8S)-8-amino-7-oxononanoate + holo-[ACP] + CO2</text>
        <dbReference type="Rhea" id="RHEA:42288"/>
        <dbReference type="Rhea" id="RHEA-COMP:9685"/>
        <dbReference type="Rhea" id="RHEA-COMP:9955"/>
        <dbReference type="ChEBI" id="CHEBI:15378"/>
        <dbReference type="ChEBI" id="CHEBI:16526"/>
        <dbReference type="ChEBI" id="CHEBI:57972"/>
        <dbReference type="ChEBI" id="CHEBI:64479"/>
        <dbReference type="ChEBI" id="CHEBI:78846"/>
        <dbReference type="ChEBI" id="CHEBI:149468"/>
        <dbReference type="EC" id="2.3.1.47"/>
    </reaction>
</comment>
<dbReference type="PANTHER" id="PTHR13693:SF100">
    <property type="entry name" value="8-AMINO-7-OXONONANOATE SYNTHASE"/>
    <property type="match status" value="1"/>
</dbReference>
<reference evidence="14 15" key="1">
    <citation type="submission" date="2018-06" db="EMBL/GenBank/DDBJ databases">
        <authorList>
            <consortium name="Pathogen Informatics"/>
            <person name="Doyle S."/>
        </authorList>
    </citation>
    <scope>NUCLEOTIDE SEQUENCE [LARGE SCALE GENOMIC DNA]</scope>
    <source>
        <strain evidence="14 15">NCTC5908</strain>
    </source>
</reference>
<comment type="similarity">
    <text evidence="3">Belongs to the class-II pyridoxal-phosphate-dependent aminotransferase family. BioF subfamily.</text>
</comment>
<comment type="cofactor">
    <cofactor evidence="1 12">
        <name>pyridoxal 5'-phosphate</name>
        <dbReference type="ChEBI" id="CHEBI:597326"/>
    </cofactor>
</comment>
<evidence type="ECO:0000256" key="9">
    <source>
        <dbReference type="ARBA" id="ARBA00032610"/>
    </source>
</evidence>
<dbReference type="EC" id="2.3.1.47" evidence="5"/>
<dbReference type="GO" id="GO:0009102">
    <property type="term" value="P:biotin biosynthetic process"/>
    <property type="evidence" value="ECO:0007669"/>
    <property type="project" value="UniProtKB-KW"/>
</dbReference>
<dbReference type="GO" id="GO:0008710">
    <property type="term" value="F:8-amino-7-oxononanoate synthase activity"/>
    <property type="evidence" value="ECO:0007669"/>
    <property type="project" value="UniProtKB-EC"/>
</dbReference>
<accession>A0A336N727</accession>
<keyword evidence="8 12" id="KW-0663">Pyridoxal phosphate</keyword>
<gene>
    <name evidence="14" type="primary">bioF</name>
    <name evidence="14" type="ORF">NCTC5908_00608</name>
</gene>
<dbReference type="Proteomes" id="UP000253728">
    <property type="component" value="Unassembled WGS sequence"/>
</dbReference>
<dbReference type="CDD" id="cd06454">
    <property type="entry name" value="KBL_like"/>
    <property type="match status" value="1"/>
</dbReference>
<evidence type="ECO:0000259" key="13">
    <source>
        <dbReference type="Pfam" id="PF00155"/>
    </source>
</evidence>
<dbReference type="Gene3D" id="3.90.1150.10">
    <property type="entry name" value="Aspartate Aminotransferase, domain 1"/>
    <property type="match status" value="1"/>
</dbReference>